<reference evidence="2 3" key="1">
    <citation type="journal article" date="2011" name="Stand. Genomic Sci.">
        <title>Complete genome sequence of the filamentous gliding predatory bacterium Herpetosiphon aurantiacus type strain (114-95(T)).</title>
        <authorList>
            <person name="Kiss H."/>
            <person name="Nett M."/>
            <person name="Domin N."/>
            <person name="Martin K."/>
            <person name="Maresca J.A."/>
            <person name="Copeland A."/>
            <person name="Lapidus A."/>
            <person name="Lucas S."/>
            <person name="Berry K.W."/>
            <person name="Glavina Del Rio T."/>
            <person name="Dalin E."/>
            <person name="Tice H."/>
            <person name="Pitluck S."/>
            <person name="Richardson P."/>
            <person name="Bruce D."/>
            <person name="Goodwin L."/>
            <person name="Han C."/>
            <person name="Detter J.C."/>
            <person name="Schmutz J."/>
            <person name="Brettin T."/>
            <person name="Land M."/>
            <person name="Hauser L."/>
            <person name="Kyrpides N.C."/>
            <person name="Ivanova N."/>
            <person name="Goker M."/>
            <person name="Woyke T."/>
            <person name="Klenk H.P."/>
            <person name="Bryant D.A."/>
        </authorList>
    </citation>
    <scope>NUCLEOTIDE SEQUENCE [LARGE SCALE GENOMIC DNA]</scope>
    <source>
        <strain evidence="3">ATCC 23779 / DSM 785 / 114-95</strain>
    </source>
</reference>
<proteinExistence type="predicted"/>
<dbReference type="EMBL" id="CP000875">
    <property type="protein sequence ID" value="ABX04822.1"/>
    <property type="molecule type" value="Genomic_DNA"/>
</dbReference>
<evidence type="ECO:0000313" key="2">
    <source>
        <dbReference type="EMBL" id="ABX04822.1"/>
    </source>
</evidence>
<evidence type="ECO:0000256" key="1">
    <source>
        <dbReference type="SAM" id="SignalP"/>
    </source>
</evidence>
<evidence type="ECO:0000313" key="3">
    <source>
        <dbReference type="Proteomes" id="UP000000787"/>
    </source>
</evidence>
<protein>
    <submittedName>
        <fullName evidence="2">Uncharacterized protein</fullName>
    </submittedName>
</protein>
<dbReference type="BioCyc" id="HAUR316274:GHYA-2210-MONOMER"/>
<feature type="signal peptide" evidence="1">
    <location>
        <begin position="1"/>
        <end position="20"/>
    </location>
</feature>
<dbReference type="STRING" id="316274.Haur_2182"/>
<dbReference type="KEGG" id="hau:Haur_2182"/>
<dbReference type="Gene3D" id="2.60.40.10">
    <property type="entry name" value="Immunoglobulins"/>
    <property type="match status" value="1"/>
</dbReference>
<organism evidence="2 3">
    <name type="scientific">Herpetosiphon aurantiacus (strain ATCC 23779 / DSM 785 / 114-95)</name>
    <dbReference type="NCBI Taxonomy" id="316274"/>
    <lineage>
        <taxon>Bacteria</taxon>
        <taxon>Bacillati</taxon>
        <taxon>Chloroflexota</taxon>
        <taxon>Chloroflexia</taxon>
        <taxon>Herpetosiphonales</taxon>
        <taxon>Herpetosiphonaceae</taxon>
        <taxon>Herpetosiphon</taxon>
    </lineage>
</organism>
<dbReference type="InterPro" id="IPR013783">
    <property type="entry name" value="Ig-like_fold"/>
</dbReference>
<dbReference type="HOGENOM" id="CLU_677516_0_0_0"/>
<sequence>MRWMLLLLSACWLIACQSQQSLPSAPTRITIGVAPTSVVGADLPILLEVEPNWNGLVNLTMQTSYAVHSQAVTIVNGQGTTSLISPWNEQRGDVTIVAQVGQVQARATTSFQPGMVVEPLRPLVGARSIIANGATWSMVVVIPHDQFGNPIADASAVDITAQRPNQQLTRITVKTAHLLAWQRLYSQTVAGKTLISATSQDRLGPQAELLEVAGWPVDISIQLGQLPTRISADGHSFIPVQTNLIRDAFGNVMPDGTSVVFEVNDGTGLKRLINSVTIRGVAEAQILSPNQATTLTIQARIFRVASEPLIVDVPPNGGFDFALQAVVATDVISITAGPISGSLQQYVPDGTIAVLQVTGPARFEQTSDVVAGYIQTTIRRSLLPAGRYTLICRVGDKQAKLLLVVP</sequence>
<dbReference type="AlphaFoldDB" id="A9AX14"/>
<keyword evidence="3" id="KW-1185">Reference proteome</keyword>
<name>A9AX14_HERA2</name>
<keyword evidence="1" id="KW-0732">Signal</keyword>
<dbReference type="Proteomes" id="UP000000787">
    <property type="component" value="Chromosome"/>
</dbReference>
<dbReference type="PROSITE" id="PS51257">
    <property type="entry name" value="PROKAR_LIPOPROTEIN"/>
    <property type="match status" value="1"/>
</dbReference>
<gene>
    <name evidence="2" type="ordered locus">Haur_2182</name>
</gene>
<accession>A9AX14</accession>
<feature type="chain" id="PRO_5002731692" evidence="1">
    <location>
        <begin position="21"/>
        <end position="406"/>
    </location>
</feature>
<dbReference type="InParanoid" id="A9AX14"/>